<keyword evidence="2" id="KW-1185">Reference proteome</keyword>
<evidence type="ECO:0000313" key="1">
    <source>
        <dbReference type="EMBL" id="GJS65524.1"/>
    </source>
</evidence>
<protein>
    <submittedName>
        <fullName evidence="1">Uncharacterized protein</fullName>
    </submittedName>
</protein>
<evidence type="ECO:0000313" key="2">
    <source>
        <dbReference type="Proteomes" id="UP001151760"/>
    </source>
</evidence>
<accession>A0ABQ4XJK7</accession>
<reference evidence="1" key="1">
    <citation type="journal article" date="2022" name="Int. J. Mol. Sci.">
        <title>Draft Genome of Tanacetum Coccineum: Genomic Comparison of Closely Related Tanacetum-Family Plants.</title>
        <authorList>
            <person name="Yamashiro T."/>
            <person name="Shiraishi A."/>
            <person name="Nakayama K."/>
            <person name="Satake H."/>
        </authorList>
    </citation>
    <scope>NUCLEOTIDE SEQUENCE</scope>
</reference>
<proteinExistence type="predicted"/>
<gene>
    <name evidence="1" type="ORF">Tco_0680088</name>
</gene>
<dbReference type="EMBL" id="BQNB010009584">
    <property type="protein sequence ID" value="GJS65524.1"/>
    <property type="molecule type" value="Genomic_DNA"/>
</dbReference>
<sequence>MPRLWWRSWCRCGGGAKVVVFYMVAAGVMFRGGGVEMTKVVSVVWWSWRYCWRQGNSGGGVHRWRQRWCSGDVAAAVTGDGGESDMVVEMKTKCDVEVVAACVGGNVVADLRGWGDDGGDVVIRMGSGGGMIWMEKVSVRCGGMPPLGGDRNLARSGWKKE</sequence>
<comment type="caution">
    <text evidence="1">The sequence shown here is derived from an EMBL/GenBank/DDBJ whole genome shotgun (WGS) entry which is preliminary data.</text>
</comment>
<organism evidence="1 2">
    <name type="scientific">Tanacetum coccineum</name>
    <dbReference type="NCBI Taxonomy" id="301880"/>
    <lineage>
        <taxon>Eukaryota</taxon>
        <taxon>Viridiplantae</taxon>
        <taxon>Streptophyta</taxon>
        <taxon>Embryophyta</taxon>
        <taxon>Tracheophyta</taxon>
        <taxon>Spermatophyta</taxon>
        <taxon>Magnoliopsida</taxon>
        <taxon>eudicotyledons</taxon>
        <taxon>Gunneridae</taxon>
        <taxon>Pentapetalae</taxon>
        <taxon>asterids</taxon>
        <taxon>campanulids</taxon>
        <taxon>Asterales</taxon>
        <taxon>Asteraceae</taxon>
        <taxon>Asteroideae</taxon>
        <taxon>Anthemideae</taxon>
        <taxon>Anthemidinae</taxon>
        <taxon>Tanacetum</taxon>
    </lineage>
</organism>
<name>A0ABQ4XJK7_9ASTR</name>
<reference evidence="1" key="2">
    <citation type="submission" date="2022-01" db="EMBL/GenBank/DDBJ databases">
        <authorList>
            <person name="Yamashiro T."/>
            <person name="Shiraishi A."/>
            <person name="Satake H."/>
            <person name="Nakayama K."/>
        </authorList>
    </citation>
    <scope>NUCLEOTIDE SEQUENCE</scope>
</reference>
<dbReference type="Proteomes" id="UP001151760">
    <property type="component" value="Unassembled WGS sequence"/>
</dbReference>